<evidence type="ECO:0000256" key="2">
    <source>
        <dbReference type="ARBA" id="ARBA00022448"/>
    </source>
</evidence>
<gene>
    <name evidence="8" type="ORF">CJ235_09010</name>
</gene>
<comment type="caution">
    <text evidence="8">The sequence shown here is derived from an EMBL/GenBank/DDBJ whole genome shotgun (WGS) entry which is preliminary data.</text>
</comment>
<comment type="subcellular location">
    <subcellularLocation>
        <location evidence="1">Cell membrane</location>
        <topology evidence="1">Multi-pass membrane protein</topology>
    </subcellularLocation>
</comment>
<dbReference type="Proteomes" id="UP000235748">
    <property type="component" value="Unassembled WGS sequence"/>
</dbReference>
<feature type="transmembrane region" description="Helical" evidence="6">
    <location>
        <begin position="278"/>
        <end position="299"/>
    </location>
</feature>
<feature type="transmembrane region" description="Helical" evidence="6">
    <location>
        <begin position="47"/>
        <end position="66"/>
    </location>
</feature>
<evidence type="ECO:0000313" key="8">
    <source>
        <dbReference type="EMBL" id="PMC18559.1"/>
    </source>
</evidence>
<feature type="transmembrane region" description="Helical" evidence="6">
    <location>
        <begin position="98"/>
        <end position="120"/>
    </location>
</feature>
<dbReference type="GO" id="GO:0005886">
    <property type="term" value="C:plasma membrane"/>
    <property type="evidence" value="ECO:0007669"/>
    <property type="project" value="UniProtKB-SubCell"/>
</dbReference>
<dbReference type="Pfam" id="PF07690">
    <property type="entry name" value="MFS_1"/>
    <property type="match status" value="1"/>
</dbReference>
<keyword evidence="2" id="KW-0813">Transport</keyword>
<keyword evidence="5 6" id="KW-0472">Membrane</keyword>
<dbReference type="STRING" id="170573.GCA_001076995_00246"/>
<dbReference type="PANTHER" id="PTHR11662:SF399">
    <property type="entry name" value="FI19708P1-RELATED"/>
    <property type="match status" value="1"/>
</dbReference>
<name>A0A2N6QGA1_9STAP</name>
<evidence type="ECO:0000313" key="9">
    <source>
        <dbReference type="Proteomes" id="UP000235748"/>
    </source>
</evidence>
<feature type="transmembrane region" description="Helical" evidence="6">
    <location>
        <begin position="404"/>
        <end position="423"/>
    </location>
</feature>
<dbReference type="InterPro" id="IPR036259">
    <property type="entry name" value="MFS_trans_sf"/>
</dbReference>
<feature type="domain" description="Major facilitator superfamily (MFS) profile" evidence="7">
    <location>
        <begin position="8"/>
        <end position="428"/>
    </location>
</feature>
<dbReference type="AlphaFoldDB" id="A0A2N6QGA1"/>
<dbReference type="InterPro" id="IPR050382">
    <property type="entry name" value="MFS_Na/Anion_cotransporter"/>
</dbReference>
<dbReference type="RefSeq" id="WP_070502729.1">
    <property type="nucleotide sequence ID" value="NZ_JAASJD010000006.1"/>
</dbReference>
<evidence type="ECO:0000256" key="6">
    <source>
        <dbReference type="SAM" id="Phobius"/>
    </source>
</evidence>
<dbReference type="SUPFAM" id="SSF103473">
    <property type="entry name" value="MFS general substrate transporter"/>
    <property type="match status" value="1"/>
</dbReference>
<dbReference type="EMBL" id="PNGG01000004">
    <property type="protein sequence ID" value="PMC18559.1"/>
    <property type="molecule type" value="Genomic_DNA"/>
</dbReference>
<feature type="transmembrane region" description="Helical" evidence="6">
    <location>
        <begin position="311"/>
        <end position="332"/>
    </location>
</feature>
<accession>A0A2N6QGA1</accession>
<feature type="transmembrane region" description="Helical" evidence="6">
    <location>
        <begin position="141"/>
        <end position="164"/>
    </location>
</feature>
<organism evidence="8 9">
    <name type="scientific">Staphylococcus pettenkoferi</name>
    <dbReference type="NCBI Taxonomy" id="170573"/>
    <lineage>
        <taxon>Bacteria</taxon>
        <taxon>Bacillati</taxon>
        <taxon>Bacillota</taxon>
        <taxon>Bacilli</taxon>
        <taxon>Bacillales</taxon>
        <taxon>Staphylococcaceae</taxon>
        <taxon>Staphylococcus</taxon>
    </lineage>
</organism>
<evidence type="ECO:0000259" key="7">
    <source>
        <dbReference type="PROSITE" id="PS50850"/>
    </source>
</evidence>
<reference evidence="8 9" key="1">
    <citation type="submission" date="2017-09" db="EMBL/GenBank/DDBJ databases">
        <title>Bacterial strain isolated from the female urinary microbiota.</title>
        <authorList>
            <person name="Thomas-White K."/>
            <person name="Kumar N."/>
            <person name="Forster S."/>
            <person name="Putonti C."/>
            <person name="Lawley T."/>
            <person name="Wolfe A.J."/>
        </authorList>
    </citation>
    <scope>NUCLEOTIDE SEQUENCE [LARGE SCALE GENOMIC DNA]</scope>
    <source>
        <strain evidence="8 9">UMB0834</strain>
    </source>
</reference>
<evidence type="ECO:0000256" key="1">
    <source>
        <dbReference type="ARBA" id="ARBA00004651"/>
    </source>
</evidence>
<evidence type="ECO:0000256" key="5">
    <source>
        <dbReference type="ARBA" id="ARBA00023136"/>
    </source>
</evidence>
<keyword evidence="4 6" id="KW-1133">Transmembrane helix</keyword>
<feature type="transmembrane region" description="Helical" evidence="6">
    <location>
        <begin position="73"/>
        <end position="92"/>
    </location>
</feature>
<evidence type="ECO:0000256" key="3">
    <source>
        <dbReference type="ARBA" id="ARBA00022692"/>
    </source>
</evidence>
<dbReference type="InterPro" id="IPR011701">
    <property type="entry name" value="MFS"/>
</dbReference>
<dbReference type="Gene3D" id="1.20.1250.20">
    <property type="entry name" value="MFS general substrate transporter like domains"/>
    <property type="match status" value="2"/>
</dbReference>
<sequence>MKKYRYVIITMIVLMTMINYIDRGSISYAQADIIKEFGFDKVAWGSILGYFGYGYMLGSLFGGILSDKKGPKFVWIVAGTLWSVFEMAMAFAGELGLAVFGGSALAGFGVLRVLFGFSEGPLFSTMNKTNANWAAPKERGLLSALGLIGVPLGALITAPIASFLLSVTTWRVLFILMGALGIVWVIIWSKMFTNYPEDHPKVSKEELAAIRSTDDTFSGEKTVETEDSSNERWYHFFKSPTLIFNTIGYFGFQYINFLVLTWTPKYLQDEYHFEIHSLWYLGMIPWIGAVFTAYFGGRLSDWLRTKTGNLWIARSGLSIFGMILAAICFLIIPTTNSVPMIMFLMMLGVAFLFLPNAVYWAVVIDTAPKNAGTYGGITHFFVNSATIIAPTLTGILVSSYGYKSMFISAVVSAVIGIVAMIFVRPGYKKMSKQA</sequence>
<keyword evidence="3 6" id="KW-0812">Transmembrane</keyword>
<feature type="transmembrane region" description="Helical" evidence="6">
    <location>
        <begin position="170"/>
        <end position="188"/>
    </location>
</feature>
<dbReference type="CDD" id="cd17319">
    <property type="entry name" value="MFS_ExuT_GudP_like"/>
    <property type="match status" value="1"/>
</dbReference>
<proteinExistence type="predicted"/>
<protein>
    <submittedName>
        <fullName evidence="8">MFS transporter</fullName>
    </submittedName>
</protein>
<dbReference type="PANTHER" id="PTHR11662">
    <property type="entry name" value="SOLUTE CARRIER FAMILY 17"/>
    <property type="match status" value="1"/>
</dbReference>
<dbReference type="PROSITE" id="PS50850">
    <property type="entry name" value="MFS"/>
    <property type="match status" value="1"/>
</dbReference>
<dbReference type="GO" id="GO:0022857">
    <property type="term" value="F:transmembrane transporter activity"/>
    <property type="evidence" value="ECO:0007669"/>
    <property type="project" value="InterPro"/>
</dbReference>
<feature type="transmembrane region" description="Helical" evidence="6">
    <location>
        <begin position="338"/>
        <end position="362"/>
    </location>
</feature>
<evidence type="ECO:0000256" key="4">
    <source>
        <dbReference type="ARBA" id="ARBA00022989"/>
    </source>
</evidence>
<feature type="transmembrane region" description="Helical" evidence="6">
    <location>
        <begin position="374"/>
        <end position="398"/>
    </location>
</feature>
<dbReference type="InterPro" id="IPR020846">
    <property type="entry name" value="MFS_dom"/>
</dbReference>
<feature type="transmembrane region" description="Helical" evidence="6">
    <location>
        <begin position="242"/>
        <end position="263"/>
    </location>
</feature>